<dbReference type="EMBL" id="JARBJD010000040">
    <property type="protein sequence ID" value="KAK2958184.1"/>
    <property type="molecule type" value="Genomic_DNA"/>
</dbReference>
<dbReference type="InterPro" id="IPR011050">
    <property type="entry name" value="Pectin_lyase_fold/virulence"/>
</dbReference>
<dbReference type="SUPFAM" id="SSF51126">
    <property type="entry name" value="Pectin lyase-like"/>
    <property type="match status" value="1"/>
</dbReference>
<evidence type="ECO:0000313" key="2">
    <source>
        <dbReference type="Proteomes" id="UP001281761"/>
    </source>
</evidence>
<protein>
    <recommendedName>
        <fullName evidence="3">Polymorphic outer membrane protein</fullName>
    </recommendedName>
</protein>
<proteinExistence type="predicted"/>
<gene>
    <name evidence="1" type="ORF">BLNAU_6888</name>
</gene>
<evidence type="ECO:0000313" key="1">
    <source>
        <dbReference type="EMBL" id="KAK2958184.1"/>
    </source>
</evidence>
<evidence type="ECO:0008006" key="3">
    <source>
        <dbReference type="Google" id="ProtNLM"/>
    </source>
</evidence>
<name>A0ABQ9Y382_9EUKA</name>
<sequence length="431" mass="46934">MLILLLQGIATALNEWGPLLCPDLGHVFNESQNNSQVHLRKKEIPSSQVKHTIVDSCRFHNISHHTPVHSRNAFVEAPFNVTISQSTFSDCVNPLSGGIVRDVEDQTTLCAINSTFTGTITNSETDGDTFSGRDEAVVVDTTHTFISCVFSNCNAYQTVGGAIRCLSGASLNVRKCEFYDNSVRSDQYYTGYTDSTGGAIYFDGNDIGGLTIINSLFERNKANFGGSIASKKAHHLSITYSNITKGECYIYDNTDLSFGGGLACFFLPMEAVVQNVRFLNCETVATGGSIDCQNVSGSVTFSNLFIANSACNRGNVIFSTVADPTTIIQFFSCTFFSNTISMAPGLNAPIDIRFTKVEPWTTLLKSKSTFVNCFSTSKEPKIALYTKPNFEITFEYANPGNTTKLDIHLPAPGVIVNGQDGIELHSLADRF</sequence>
<organism evidence="1 2">
    <name type="scientific">Blattamonas nauphoetae</name>
    <dbReference type="NCBI Taxonomy" id="2049346"/>
    <lineage>
        <taxon>Eukaryota</taxon>
        <taxon>Metamonada</taxon>
        <taxon>Preaxostyla</taxon>
        <taxon>Oxymonadida</taxon>
        <taxon>Blattamonas</taxon>
    </lineage>
</organism>
<keyword evidence="2" id="KW-1185">Reference proteome</keyword>
<accession>A0ABQ9Y382</accession>
<dbReference type="Proteomes" id="UP001281761">
    <property type="component" value="Unassembled WGS sequence"/>
</dbReference>
<reference evidence="1 2" key="1">
    <citation type="journal article" date="2022" name="bioRxiv">
        <title>Genomics of Preaxostyla Flagellates Illuminates Evolutionary Transitions and the Path Towards Mitochondrial Loss.</title>
        <authorList>
            <person name="Novak L.V.F."/>
            <person name="Treitli S.C."/>
            <person name="Pyrih J."/>
            <person name="Halakuc P."/>
            <person name="Pipaliya S.V."/>
            <person name="Vacek V."/>
            <person name="Brzon O."/>
            <person name="Soukal P."/>
            <person name="Eme L."/>
            <person name="Dacks J.B."/>
            <person name="Karnkowska A."/>
            <person name="Elias M."/>
            <person name="Hampl V."/>
        </authorList>
    </citation>
    <scope>NUCLEOTIDE SEQUENCE [LARGE SCALE GENOMIC DNA]</scope>
    <source>
        <strain evidence="1">NAU3</strain>
        <tissue evidence="1">Gut</tissue>
    </source>
</reference>
<comment type="caution">
    <text evidence="1">The sequence shown here is derived from an EMBL/GenBank/DDBJ whole genome shotgun (WGS) entry which is preliminary data.</text>
</comment>